<reference evidence="2 3" key="1">
    <citation type="submission" date="2017-07" db="EMBL/GenBank/DDBJ databases">
        <title>Isolation and whole genome analysis of endospore-forming bacteria from heroin.</title>
        <authorList>
            <person name="Kalinowski J."/>
            <person name="Ahrens B."/>
            <person name="Al-Dilaimi A."/>
            <person name="Winkler A."/>
            <person name="Wibberg D."/>
            <person name="Schleenbecker U."/>
            <person name="Ruckert C."/>
            <person name="Wolfel R."/>
            <person name="Grass G."/>
        </authorList>
    </citation>
    <scope>NUCLEOTIDE SEQUENCE [LARGE SCALE GENOMIC DNA]</scope>
    <source>
        <strain evidence="2 3">7537-G1</strain>
    </source>
</reference>
<evidence type="ECO:0000256" key="1">
    <source>
        <dbReference type="SAM" id="MobiDB-lite"/>
    </source>
</evidence>
<organism evidence="2 3">
    <name type="scientific">Paenibacillus campinasensis</name>
    <dbReference type="NCBI Taxonomy" id="66347"/>
    <lineage>
        <taxon>Bacteria</taxon>
        <taxon>Bacillati</taxon>
        <taxon>Bacillota</taxon>
        <taxon>Bacilli</taxon>
        <taxon>Bacillales</taxon>
        <taxon>Paenibacillaceae</taxon>
        <taxon>Paenibacillus</taxon>
    </lineage>
</organism>
<name>A0A268EXU0_9BACL</name>
<proteinExistence type="predicted"/>
<dbReference type="Pfam" id="PF10720">
    <property type="entry name" value="DUF2515"/>
    <property type="match status" value="1"/>
</dbReference>
<dbReference type="RefSeq" id="WP_095264652.1">
    <property type="nucleotide sequence ID" value="NZ_NPBY01000027.1"/>
</dbReference>
<evidence type="ECO:0000313" key="3">
    <source>
        <dbReference type="Proteomes" id="UP000215596"/>
    </source>
</evidence>
<dbReference type="AlphaFoldDB" id="A0A268EXU0"/>
<accession>A0A268EXU0</accession>
<comment type="caution">
    <text evidence="2">The sequence shown here is derived from an EMBL/GenBank/DDBJ whole genome shotgun (WGS) entry which is preliminary data.</text>
</comment>
<gene>
    <name evidence="2" type="ORF">CHH67_08050</name>
</gene>
<feature type="region of interest" description="Disordered" evidence="1">
    <location>
        <begin position="73"/>
        <end position="94"/>
    </location>
</feature>
<dbReference type="OrthoDB" id="2690514at2"/>
<protein>
    <recommendedName>
        <fullName evidence="4">DUF2515 domain-containing protein</fullName>
    </recommendedName>
</protein>
<evidence type="ECO:0000313" key="2">
    <source>
        <dbReference type="EMBL" id="PAD77938.1"/>
    </source>
</evidence>
<evidence type="ECO:0008006" key="4">
    <source>
        <dbReference type="Google" id="ProtNLM"/>
    </source>
</evidence>
<dbReference type="InterPro" id="IPR019658">
    <property type="entry name" value="DUF2515"/>
</dbReference>
<dbReference type="EMBL" id="NPBY01000027">
    <property type="protein sequence ID" value="PAD77938.1"/>
    <property type="molecule type" value="Genomic_DNA"/>
</dbReference>
<sequence length="454" mass="52621">MGDSHGFKAGTRHLWSRLASLPRAAGAALSGYTAAWLDSSELRRSPQDLHWNESAVQSILEILNKTAAIRRMEHTGGHPGPTGASHIPPIQGYAPAPSELSSRDHLLLQRIRENVQDANKSNITRTRAYLQFYEAFPEVHWALLAHMVSRNAGWNMTDLKSGLMSDLVKDPFKDRLYRFLERCNALIFQDAYPQLLLYQYSREQGRSCFHLLPHFHISSFMTPFWERFWLDRSSSPVLTVALIINEQNYIEGRVVQNPMFRQNVLDHPSMKLFDIARLNQILFPLGSPNCRHDLFRESILPLRPLAGLTMRQFKDVAARIRTGKALYAMLFGYKDIYEGVMHFARCTDHHGSRSEYWPALFTSRKQAAMAGEDASLELLESEWRTYGDRLYSPRLEDVWYDNEYEPIPRYDWFQSTERLSHLKRPSRPLLIDMTHAHRFALERIAFAHDAEEQF</sequence>
<dbReference type="Proteomes" id="UP000215596">
    <property type="component" value="Unassembled WGS sequence"/>
</dbReference>